<protein>
    <submittedName>
        <fullName evidence="1">Putative methyltransferase</fullName>
    </submittedName>
</protein>
<sequence length="64" mass="7222">MPEEQGLGHHHRLEPYSIAIALLDAGVPTARFRIDAVDVSARALARAPWRVRRQRLPQWPAGFP</sequence>
<dbReference type="HOGENOM" id="CLU_2860187_0_0_4"/>
<keyword evidence="2" id="KW-1185">Reference proteome</keyword>
<keyword evidence="1" id="KW-0489">Methyltransferase</keyword>
<keyword evidence="1" id="KW-0808">Transferase</keyword>
<gene>
    <name evidence="1" type="ordered locus">PHG118</name>
</gene>
<keyword evidence="1" id="KW-0614">Plasmid</keyword>
<evidence type="ECO:0000313" key="1">
    <source>
        <dbReference type="EMBL" id="AAP85871.1"/>
    </source>
</evidence>
<dbReference type="AlphaFoldDB" id="Q7WXK6"/>
<dbReference type="Proteomes" id="UP000008210">
    <property type="component" value="Plasmid megaplasmid pHG1"/>
</dbReference>
<proteinExistence type="predicted"/>
<dbReference type="GO" id="GO:0032259">
    <property type="term" value="P:methylation"/>
    <property type="evidence" value="ECO:0007669"/>
    <property type="project" value="UniProtKB-KW"/>
</dbReference>
<dbReference type="KEGG" id="reh:PHG118"/>
<dbReference type="EMBL" id="AY305378">
    <property type="protein sequence ID" value="AAP85871.1"/>
    <property type="molecule type" value="Genomic_DNA"/>
</dbReference>
<reference evidence="1 2" key="1">
    <citation type="journal article" date="2003" name="J. Mol. Biol.">
        <title>Complete nucleotide sequence of pHG1: a Ralstonia eutropha H16 megaplasmid encoding key enzymes of H(2)-based lithoautotrophy and anaerobiosis.</title>
        <authorList>
            <person name="Schwartz E."/>
            <person name="Henne A."/>
            <person name="Cramm R."/>
            <person name="Eitinger T."/>
            <person name="Friedrich B."/>
            <person name="Gottschalk G."/>
        </authorList>
    </citation>
    <scope>NUCLEOTIDE SEQUENCE [LARGE SCALE GENOMIC DNA]</scope>
    <source>
        <strain evidence="2">ATCC 17699 / DSM 428 / KCTC 22496 / NCIMB 10442 / H16 / Stanier 337</strain>
        <plasmid evidence="1 2">megaplasmid pHG1</plasmid>
    </source>
</reference>
<accession>Q7WXK6</accession>
<organism evidence="1 2">
    <name type="scientific">Cupriavidus necator (strain ATCC 17699 / DSM 428 / KCTC 22496 / NCIMB 10442 / H16 / Stanier 337)</name>
    <name type="common">Ralstonia eutropha</name>
    <dbReference type="NCBI Taxonomy" id="381666"/>
    <lineage>
        <taxon>Bacteria</taxon>
        <taxon>Pseudomonadati</taxon>
        <taxon>Pseudomonadota</taxon>
        <taxon>Betaproteobacteria</taxon>
        <taxon>Burkholderiales</taxon>
        <taxon>Burkholderiaceae</taxon>
        <taxon>Cupriavidus</taxon>
    </lineage>
</organism>
<dbReference type="GO" id="GO:0008168">
    <property type="term" value="F:methyltransferase activity"/>
    <property type="evidence" value="ECO:0007669"/>
    <property type="project" value="UniProtKB-KW"/>
</dbReference>
<name>Q7WXK6_CUPNH</name>
<evidence type="ECO:0000313" key="2">
    <source>
        <dbReference type="Proteomes" id="UP000008210"/>
    </source>
</evidence>
<geneLocation type="plasmid" evidence="1 2">
    <name>megaplasmid pHG1</name>
</geneLocation>